<protein>
    <submittedName>
        <fullName evidence="5">Calponin-homology (CH) domain-containing protein</fullName>
    </submittedName>
</protein>
<evidence type="ECO:0000313" key="4">
    <source>
        <dbReference type="Proteomes" id="UP000095280"/>
    </source>
</evidence>
<dbReference type="AlphaFoldDB" id="A0A1I8G8G8"/>
<dbReference type="InterPro" id="IPR036872">
    <property type="entry name" value="CH_dom_sf"/>
</dbReference>
<dbReference type="GO" id="GO:0005737">
    <property type="term" value="C:cytoplasm"/>
    <property type="evidence" value="ECO:0007669"/>
    <property type="project" value="UniProtKB-SubCell"/>
</dbReference>
<dbReference type="GO" id="GO:0007051">
    <property type="term" value="P:spindle organization"/>
    <property type="evidence" value="ECO:0007669"/>
    <property type="project" value="TreeGrafter"/>
</dbReference>
<keyword evidence="2" id="KW-0963">Cytoplasm</keyword>
<proteinExistence type="predicted"/>
<accession>A0A1I8G8G8</accession>
<dbReference type="PANTHER" id="PTHR22706:SF1">
    <property type="entry name" value="ASSEMBLY FACTOR FOR SPINDLE MICROTUBULES"/>
    <property type="match status" value="1"/>
</dbReference>
<dbReference type="GO" id="GO:0000922">
    <property type="term" value="C:spindle pole"/>
    <property type="evidence" value="ECO:0007669"/>
    <property type="project" value="TreeGrafter"/>
</dbReference>
<reference evidence="5" key="1">
    <citation type="submission" date="2016-11" db="UniProtKB">
        <authorList>
            <consortium name="WormBaseParasite"/>
        </authorList>
    </citation>
    <scope>IDENTIFICATION</scope>
</reference>
<evidence type="ECO:0000256" key="3">
    <source>
        <dbReference type="ARBA" id="ARBA00022860"/>
    </source>
</evidence>
<dbReference type="SUPFAM" id="SSF47576">
    <property type="entry name" value="Calponin-homology domain, CH-domain"/>
    <property type="match status" value="1"/>
</dbReference>
<dbReference type="InterPro" id="IPR051185">
    <property type="entry name" value="ASPM"/>
</dbReference>
<evidence type="ECO:0000313" key="5">
    <source>
        <dbReference type="WBParaSite" id="maker-uti_cns_0001076-snap-gene-0.2-mRNA-1"/>
    </source>
</evidence>
<dbReference type="GO" id="GO:0005516">
    <property type="term" value="F:calmodulin binding"/>
    <property type="evidence" value="ECO:0007669"/>
    <property type="project" value="UniProtKB-KW"/>
</dbReference>
<name>A0A1I8G8G8_9PLAT</name>
<organism evidence="4 5">
    <name type="scientific">Macrostomum lignano</name>
    <dbReference type="NCBI Taxonomy" id="282301"/>
    <lineage>
        <taxon>Eukaryota</taxon>
        <taxon>Metazoa</taxon>
        <taxon>Spiralia</taxon>
        <taxon>Lophotrochozoa</taxon>
        <taxon>Platyhelminthes</taxon>
        <taxon>Rhabditophora</taxon>
        <taxon>Macrostomorpha</taxon>
        <taxon>Macrostomida</taxon>
        <taxon>Macrostomidae</taxon>
        <taxon>Macrostomum</taxon>
    </lineage>
</organism>
<dbReference type="Proteomes" id="UP000095280">
    <property type="component" value="Unplaced"/>
</dbReference>
<dbReference type="Gene3D" id="1.10.418.10">
    <property type="entry name" value="Calponin-like domain"/>
    <property type="match status" value="1"/>
</dbReference>
<keyword evidence="4" id="KW-1185">Reference proteome</keyword>
<comment type="subcellular location">
    <subcellularLocation>
        <location evidence="1">Cytoplasm</location>
    </subcellularLocation>
</comment>
<dbReference type="WBParaSite" id="maker-uti_cns_0001076-snap-gene-0.2-mRNA-1">
    <property type="protein sequence ID" value="maker-uti_cns_0001076-snap-gene-0.2-mRNA-1"/>
    <property type="gene ID" value="maker-uti_cns_0001076-snap-gene-0.2"/>
</dbReference>
<dbReference type="PANTHER" id="PTHR22706">
    <property type="entry name" value="ASSEMBLY FACTOR FOR SPINDLE MICROTUBULES"/>
    <property type="match status" value="1"/>
</dbReference>
<evidence type="ECO:0000256" key="2">
    <source>
        <dbReference type="ARBA" id="ARBA00022490"/>
    </source>
</evidence>
<keyword evidence="3" id="KW-0112">Calmodulin-binding</keyword>
<dbReference type="GO" id="GO:0051295">
    <property type="term" value="P:establishment of meiotic spindle localization"/>
    <property type="evidence" value="ECO:0007669"/>
    <property type="project" value="TreeGrafter"/>
</dbReference>
<dbReference type="GO" id="GO:0000278">
    <property type="term" value="P:mitotic cell cycle"/>
    <property type="evidence" value="ECO:0007669"/>
    <property type="project" value="TreeGrafter"/>
</dbReference>
<sequence>LRRTLTGRFATAATAAAASTAASTSASEVAISSPLSGRVVKRRSTGRAVRRAPRPMVAAAVAESPSSAVSDASDLSNLSMLAPTTPRSTAALASASMADQRSCSVFYDERWREKQEFGLQQWLNYLLTPGLALRCCQGEEQSASATAAAAAAAAADTTGPAPTKEAVSLRAYADFRTLAALRSRGRRLMTSDSFVSVICRVEREVSEGRLRVRQDVCFRADRGLRARLVDFYLAFHPLWLRLALESLFDQPILTSAAATPSDGSDAGGAAARRTPLRPSFLTGPGLADRFAMPGVCNLYRKGFDVELSKYVLNKFLAIVYFLDRAKTDRLIDFDPCLFTKRSQHKSTKEVVTAFTRDYLSGEGDVIKHLGYMGYREYQFVRVTNLAVDLRDGIRLCRTLEILTGGRTALSGQGPLPGHKPAAEDSQLPGRIRGAKRPWRNPIDPRDIVDGHREKTLSLLWRCLARFSLAEDPGLVGRLLCEIRALRRALRTRGAACPPAPADPSPASLLPCWAACVAAFDWPAGRPPPAEDDSRVVMRLLRHYGAAPPAADDNNDGADSWRAVAERLAELGQCPALIMPNSSDRPDRCMLLAQLAALAGSLLNLNAESRAARVIQAAWRRRCASLAGPPAAQEDRVDALPAKVGAESAVFEFNIGVWPGTPGPASKPADTPSRCLLDVQAIRRAQAASAIQRWFRRARQIRIGRIRREIERRRRRRAILVIVTNYQISRRNRFFALLQDHAAFRGWRVRARCQVAAMPQLRRRISAAYADARRNPERLLLARARSALRFARQQLPAPAVAQQLADLRAGTSHSAKLCELLCSQSGAVAALFSLMAGCNRSLPHQHIVLHSVQILHNLIRHSATAASVARECPVKAGDVLTDALVSGAVVRPSPLQQELVKASACLLASLVSSAAGVSGGFALSRRAVVRLRETRDALLRRAGLEERRLVSQLKASGALLVRVEPDWVLKRSANQHMASPITAVCYLCELLR</sequence>
<evidence type="ECO:0000256" key="1">
    <source>
        <dbReference type="ARBA" id="ARBA00004496"/>
    </source>
</evidence>